<name>A0A8S8XAZ4_9PROT</name>
<dbReference type="Gene3D" id="3.40.190.10">
    <property type="entry name" value="Periplasmic binding protein-like II"/>
    <property type="match status" value="2"/>
</dbReference>
<feature type="chain" id="PRO_5035884716" evidence="1">
    <location>
        <begin position="21"/>
        <end position="335"/>
    </location>
</feature>
<dbReference type="Pfam" id="PF16868">
    <property type="entry name" value="NMT1_3"/>
    <property type="match status" value="1"/>
</dbReference>
<dbReference type="RefSeq" id="WP_420241307.1">
    <property type="nucleotide sequence ID" value="NZ_BOPV01000001.1"/>
</dbReference>
<dbReference type="SUPFAM" id="SSF53850">
    <property type="entry name" value="Periplasmic binding protein-like II"/>
    <property type="match status" value="1"/>
</dbReference>
<keyword evidence="3" id="KW-1185">Reference proteome</keyword>
<gene>
    <name evidence="2" type="ORF">TMPK1_05630</name>
</gene>
<evidence type="ECO:0000313" key="2">
    <source>
        <dbReference type="EMBL" id="GIL38326.1"/>
    </source>
</evidence>
<dbReference type="Proteomes" id="UP000681075">
    <property type="component" value="Unassembled WGS sequence"/>
</dbReference>
<dbReference type="PANTHER" id="PTHR42941">
    <property type="entry name" value="SLL1037 PROTEIN"/>
    <property type="match status" value="1"/>
</dbReference>
<dbReference type="InterPro" id="IPR011852">
    <property type="entry name" value="TRAP_TAXI"/>
</dbReference>
<organism evidence="2 3">
    <name type="scientific">Roseiterribacter gracilis</name>
    <dbReference type="NCBI Taxonomy" id="2812848"/>
    <lineage>
        <taxon>Bacteria</taxon>
        <taxon>Pseudomonadati</taxon>
        <taxon>Pseudomonadota</taxon>
        <taxon>Alphaproteobacteria</taxon>
        <taxon>Rhodospirillales</taxon>
        <taxon>Roseiterribacteraceae</taxon>
        <taxon>Roseiterribacter</taxon>
    </lineage>
</organism>
<feature type="signal peptide" evidence="1">
    <location>
        <begin position="1"/>
        <end position="20"/>
    </location>
</feature>
<dbReference type="PANTHER" id="PTHR42941:SF1">
    <property type="entry name" value="SLL1037 PROTEIN"/>
    <property type="match status" value="1"/>
</dbReference>
<dbReference type="NCBIfam" id="TIGR02122">
    <property type="entry name" value="TRAP_TAXI"/>
    <property type="match status" value="1"/>
</dbReference>
<protein>
    <submittedName>
        <fullName evidence="2">C4-dicarboxylate ABC transporter substrate-binding protein</fullName>
    </submittedName>
</protein>
<reference evidence="2" key="1">
    <citation type="submission" date="2021-02" db="EMBL/GenBank/DDBJ databases">
        <title>Genome sequence of Rhodospirillales sp. strain TMPK1 isolated from soil.</title>
        <authorList>
            <person name="Nakai R."/>
            <person name="Kusada H."/>
            <person name="Tamaki H."/>
        </authorList>
    </citation>
    <scope>NUCLEOTIDE SEQUENCE</scope>
    <source>
        <strain evidence="2">TMPK1</strain>
    </source>
</reference>
<evidence type="ECO:0000313" key="3">
    <source>
        <dbReference type="Proteomes" id="UP000681075"/>
    </source>
</evidence>
<dbReference type="AlphaFoldDB" id="A0A8S8XAZ4"/>
<keyword evidence="1" id="KW-0732">Signal</keyword>
<accession>A0A8S8XAZ4</accession>
<comment type="caution">
    <text evidence="2">The sequence shown here is derived from an EMBL/GenBank/DDBJ whole genome shotgun (WGS) entry which is preliminary data.</text>
</comment>
<sequence>MKFQVRRAAALAAVSLAIGAAAPAPRTLVVGSGAVAGYAYPVAGAICRAANATRDKSGIRCAVESTDGSVANLQRLATGDLDLAIVQSDWQRQFVTGTGKFQSAKPDTELRALLSLYPEVLAIVVRADSGIAGAEDLRGKKVVIGEPKQPANPLFGDLLVAIDLDRKEFAQTIEMPLADQPKSLCDKRVDAVVTVVAHPSMFLQQIAASCPIKLLEFKGEAIDQMLRTRPHLAAATLPPNAYPGQAEPVASFGIRATLVTRSSLPDEAAEGIVASVLAELDGIKRQHPVFAGIDRSQLGTAALSAPLHPGARKVLEKAGIAVPPPATAEPPSPTR</sequence>
<dbReference type="EMBL" id="BOPV01000001">
    <property type="protein sequence ID" value="GIL38326.1"/>
    <property type="molecule type" value="Genomic_DNA"/>
</dbReference>
<proteinExistence type="predicted"/>
<evidence type="ECO:0000256" key="1">
    <source>
        <dbReference type="SAM" id="SignalP"/>
    </source>
</evidence>